<name>A0A7U2MK87_ASPFN</name>
<dbReference type="VEuPathDB" id="FungiDB:F9C07_2201399"/>
<accession>A0A7U2MK87</accession>
<dbReference type="Gene3D" id="1.10.510.10">
    <property type="entry name" value="Transferase(Phosphotransferase) domain 1"/>
    <property type="match status" value="1"/>
</dbReference>
<keyword evidence="1" id="KW-0723">Serine/threonine-protein kinase</keyword>
<reference evidence="2" key="1">
    <citation type="journal article" date="2021" name="G3 (Bethesda)">
        <title>Chromosome assembled and annotated genome sequence of Aspergillus flavus NRRL 3357.</title>
        <authorList>
            <person name="Skerker J.M."/>
            <person name="Pianalto K.M."/>
            <person name="Mondo S.J."/>
            <person name="Yang K."/>
            <person name="Arkin A.P."/>
            <person name="Keller N.P."/>
            <person name="Grigoriev I.V."/>
            <person name="Louise Glass N.L."/>
        </authorList>
    </citation>
    <scope>NUCLEOTIDE SEQUENCE [LARGE SCALE GENOMIC DNA]</scope>
    <source>
        <strain evidence="2">ATCC 200026 / FGSC A1120 / IAM 13836 / NRRL 3357 / JCM 12722 / SRRC 167</strain>
    </source>
</reference>
<dbReference type="AlphaFoldDB" id="A0A7U2MK87"/>
<evidence type="ECO:0000313" key="2">
    <source>
        <dbReference type="Proteomes" id="UP000596276"/>
    </source>
</evidence>
<evidence type="ECO:0000313" key="1">
    <source>
        <dbReference type="EMBL" id="QRD85281.1"/>
    </source>
</evidence>
<proteinExistence type="predicted"/>
<dbReference type="Proteomes" id="UP000596276">
    <property type="component" value="Chromosome 3"/>
</dbReference>
<sequence length="254" mass="29084">MVFNWQRTIQGHCQDLWSVWFPGSLRGQHGIHTLARQLQERVWLATNTVHQSVIVKGIVELSRPLLIVLKHVDNNLINASATQKIIRREVIHGYIMCIQVGCHHTSVGLTIAYLKPQNVLVNYGQGDMRFTDVQLSNWGNSAPAYEPYTRYRDLIGTPTRRSPEAHLRIGWGTPTDVYSFFKPGISVHYQGYEVEMLRRQCQLLGPFLLTYFVDCPRNLLVFCHLGTEAIHPARMNGFACISKKNLMKLDPMNQ</sequence>
<protein>
    <submittedName>
        <fullName evidence="1">Serine/threonine protein kinase</fullName>
    </submittedName>
</protein>
<organism evidence="1 2">
    <name type="scientific">Aspergillus flavus (strain ATCC 200026 / FGSC A1120 / IAM 13836 / NRRL 3357 / JCM 12722 / SRRC 167)</name>
    <dbReference type="NCBI Taxonomy" id="332952"/>
    <lineage>
        <taxon>Eukaryota</taxon>
        <taxon>Fungi</taxon>
        <taxon>Dikarya</taxon>
        <taxon>Ascomycota</taxon>
        <taxon>Pezizomycotina</taxon>
        <taxon>Eurotiomycetes</taxon>
        <taxon>Eurotiomycetidae</taxon>
        <taxon>Eurotiales</taxon>
        <taxon>Aspergillaceae</taxon>
        <taxon>Aspergillus</taxon>
        <taxon>Aspergillus subgen. Circumdati</taxon>
    </lineage>
</organism>
<keyword evidence="2" id="KW-1185">Reference proteome</keyword>
<dbReference type="EMBL" id="CP044620">
    <property type="protein sequence ID" value="QRD85281.1"/>
    <property type="molecule type" value="Genomic_DNA"/>
</dbReference>
<gene>
    <name evidence="1" type="ORF">F9C07_2201399</name>
</gene>
<keyword evidence="1" id="KW-0418">Kinase</keyword>
<dbReference type="GO" id="GO:0004674">
    <property type="term" value="F:protein serine/threonine kinase activity"/>
    <property type="evidence" value="ECO:0007669"/>
    <property type="project" value="UniProtKB-KW"/>
</dbReference>
<dbReference type="InterPro" id="IPR011009">
    <property type="entry name" value="Kinase-like_dom_sf"/>
</dbReference>
<keyword evidence="1" id="KW-0808">Transferase</keyword>
<dbReference type="SUPFAM" id="SSF56112">
    <property type="entry name" value="Protein kinase-like (PK-like)"/>
    <property type="match status" value="1"/>
</dbReference>